<feature type="domain" description="TNase-like" evidence="1">
    <location>
        <begin position="52"/>
        <end position="167"/>
    </location>
</feature>
<dbReference type="Gene3D" id="2.40.50.90">
    <property type="match status" value="1"/>
</dbReference>
<accession>A0A8J3ECX7</accession>
<sequence length="183" mass="19865">MMRRGPRLALALALLAVAVGVLLRLDPHRERPAPTGPRPPPVATGLLEGRARVVDGDTIEVAGRRVRLHGIDAPERDQACERGGRRYACGEEAARALAELVAGRHVRCAGRGEDQYGRVIAVCRANGTDLGEAMVRAGWAVAFRRYAEDYVDAEAAARRAGAGLWAGRFEAPEDWRRQRPAGR</sequence>
<keyword evidence="3" id="KW-1185">Reference proteome</keyword>
<evidence type="ECO:0000313" key="2">
    <source>
        <dbReference type="EMBL" id="GGG37775.1"/>
    </source>
</evidence>
<dbReference type="InterPro" id="IPR035437">
    <property type="entry name" value="SNase_OB-fold_sf"/>
</dbReference>
<organism evidence="2 3">
    <name type="scientific">Caldovatus sediminis</name>
    <dbReference type="NCBI Taxonomy" id="2041189"/>
    <lineage>
        <taxon>Bacteria</taxon>
        <taxon>Pseudomonadati</taxon>
        <taxon>Pseudomonadota</taxon>
        <taxon>Alphaproteobacteria</taxon>
        <taxon>Acetobacterales</taxon>
        <taxon>Roseomonadaceae</taxon>
        <taxon>Caldovatus</taxon>
    </lineage>
</organism>
<dbReference type="PROSITE" id="PS50830">
    <property type="entry name" value="TNASE_3"/>
    <property type="match status" value="1"/>
</dbReference>
<proteinExistence type="predicted"/>
<dbReference type="AlphaFoldDB" id="A0A8J3ECX7"/>
<comment type="caution">
    <text evidence="2">The sequence shown here is derived from an EMBL/GenBank/DDBJ whole genome shotgun (WGS) entry which is preliminary data.</text>
</comment>
<dbReference type="PANTHER" id="PTHR12302:SF26">
    <property type="entry name" value="BLR1266 PROTEIN"/>
    <property type="match status" value="1"/>
</dbReference>
<evidence type="ECO:0000259" key="1">
    <source>
        <dbReference type="PROSITE" id="PS50830"/>
    </source>
</evidence>
<dbReference type="Proteomes" id="UP000597507">
    <property type="component" value="Unassembled WGS sequence"/>
</dbReference>
<gene>
    <name evidence="2" type="ORF">GCM10010964_27020</name>
</gene>
<dbReference type="SUPFAM" id="SSF50199">
    <property type="entry name" value="Staphylococcal nuclease"/>
    <property type="match status" value="1"/>
</dbReference>
<evidence type="ECO:0000313" key="3">
    <source>
        <dbReference type="Proteomes" id="UP000597507"/>
    </source>
</evidence>
<dbReference type="Pfam" id="PF00565">
    <property type="entry name" value="SNase"/>
    <property type="match status" value="1"/>
</dbReference>
<dbReference type="InterPro" id="IPR016071">
    <property type="entry name" value="Staphylococal_nuclease_OB-fold"/>
</dbReference>
<dbReference type="SMART" id="SM00318">
    <property type="entry name" value="SNc"/>
    <property type="match status" value="1"/>
</dbReference>
<dbReference type="PANTHER" id="PTHR12302">
    <property type="entry name" value="EBNA2 BINDING PROTEIN P100"/>
    <property type="match status" value="1"/>
</dbReference>
<name>A0A8J3ECX7_9PROT</name>
<dbReference type="EMBL" id="BMKS01000007">
    <property type="protein sequence ID" value="GGG37775.1"/>
    <property type="molecule type" value="Genomic_DNA"/>
</dbReference>
<dbReference type="RefSeq" id="WP_229678016.1">
    <property type="nucleotide sequence ID" value="NZ_BMKS01000007.1"/>
</dbReference>
<reference evidence="2 3" key="1">
    <citation type="journal article" date="2014" name="Int. J. Syst. Evol. Microbiol.">
        <title>Complete genome sequence of Corynebacterium casei LMG S-19264T (=DSM 44701T), isolated from a smear-ripened cheese.</title>
        <authorList>
            <consortium name="US DOE Joint Genome Institute (JGI-PGF)"/>
            <person name="Walter F."/>
            <person name="Albersmeier A."/>
            <person name="Kalinowski J."/>
            <person name="Ruckert C."/>
        </authorList>
    </citation>
    <scope>NUCLEOTIDE SEQUENCE [LARGE SCALE GENOMIC DNA]</scope>
    <source>
        <strain evidence="2 3">CGMCC 1.16330</strain>
    </source>
</reference>
<protein>
    <recommendedName>
        <fullName evidence="1">TNase-like domain-containing protein</fullName>
    </recommendedName>
</protein>